<keyword evidence="3" id="KW-0235">DNA replication</keyword>
<feature type="compositionally biased region" description="Basic and acidic residues" evidence="5">
    <location>
        <begin position="233"/>
        <end position="244"/>
    </location>
</feature>
<feature type="compositionally biased region" description="Basic and acidic residues" evidence="5">
    <location>
        <begin position="305"/>
        <end position="318"/>
    </location>
</feature>
<dbReference type="RefSeq" id="XP_066829646.1">
    <property type="nucleotide sequence ID" value="XM_066972737.1"/>
</dbReference>
<dbReference type="PANTHER" id="PTHR17598:SF13">
    <property type="entry name" value="DNA POLYMERASE DELTA SUBUNIT 3"/>
    <property type="match status" value="1"/>
</dbReference>
<feature type="compositionally biased region" description="Low complexity" evidence="5">
    <location>
        <begin position="392"/>
        <end position="402"/>
    </location>
</feature>
<dbReference type="EMBL" id="OZ022407">
    <property type="protein sequence ID" value="CAK9438484.1"/>
    <property type="molecule type" value="Genomic_DNA"/>
</dbReference>
<protein>
    <recommendedName>
        <fullName evidence="2">DNA polymerase delta subunit 3</fullName>
    </recommendedName>
</protein>
<sequence length="421" mass="46867">MEAPAEEIEYLANEVITNSKSISYRAFSRSLSIPLVRAKTTLYEFYRKNKDTLSASFVICGVDQNGTKCVKYCQDEYMIDHSMRQFSEISTVHVYGVQKKDLMFTLNDIALEELKIRSHLSKIAEYEKNGIIIGPKISEAAVHDIPVSSPIKTSTPVSRSSGRDKTQDSKTSPKRNAGLSSSYVSRKQQNQPAAKKGGGGLSYTSRKTESVTPLKRSNTEPAKPAGSYQYKSRKAEKTQPKERIIVGSHNDAMDVAEGDEDLQADTRPPPTSNLDEMFDDDDDGEFEFSDDTKDEGGNDNDSDNEEKQESGAESHSAKEEEEEVKGEEQEQEQEDEQEEAQLFVEDPDEKEAGGEQAEEEVVEEVDDEGYTVTKRKPRPVTRPNAAKRKAVNKVAPAKVANKSNDGKKKTQSSLMSFFGKK</sequence>
<feature type="compositionally biased region" description="Acidic residues" evidence="5">
    <location>
        <begin position="254"/>
        <end position="263"/>
    </location>
</feature>
<accession>A0ABP0ZK12</accession>
<evidence type="ECO:0000313" key="6">
    <source>
        <dbReference type="EMBL" id="CAK9438484.1"/>
    </source>
</evidence>
<dbReference type="Proteomes" id="UP001497383">
    <property type="component" value="Chromosome 3"/>
</dbReference>
<feature type="region of interest" description="Disordered" evidence="5">
    <location>
        <begin position="148"/>
        <end position="421"/>
    </location>
</feature>
<feature type="compositionally biased region" description="Acidic residues" evidence="5">
    <location>
        <begin position="319"/>
        <end position="349"/>
    </location>
</feature>
<evidence type="ECO:0000256" key="2">
    <source>
        <dbReference type="ARBA" id="ARBA00017589"/>
    </source>
</evidence>
<reference evidence="6 7" key="1">
    <citation type="submission" date="2024-03" db="EMBL/GenBank/DDBJ databases">
        <authorList>
            <person name="Brejova B."/>
        </authorList>
    </citation>
    <scope>NUCLEOTIDE SEQUENCE [LARGE SCALE GENOMIC DNA]</scope>
    <source>
        <strain evidence="6 7">CBS 14171</strain>
    </source>
</reference>
<comment type="subcellular location">
    <subcellularLocation>
        <location evidence="1">Nucleus</location>
    </subcellularLocation>
</comment>
<feature type="compositionally biased region" description="Polar residues" evidence="5">
    <location>
        <begin position="178"/>
        <end position="192"/>
    </location>
</feature>
<dbReference type="PANTHER" id="PTHR17598">
    <property type="entry name" value="DNA POLYMERASE DELTA SUBUNIT 3"/>
    <property type="match status" value="1"/>
</dbReference>
<feature type="compositionally biased region" description="Acidic residues" evidence="5">
    <location>
        <begin position="276"/>
        <end position="289"/>
    </location>
</feature>
<evidence type="ECO:0000256" key="1">
    <source>
        <dbReference type="ARBA" id="ARBA00004123"/>
    </source>
</evidence>
<dbReference type="GeneID" id="92207904"/>
<dbReference type="Pfam" id="PF09507">
    <property type="entry name" value="CDC27"/>
    <property type="match status" value="1"/>
</dbReference>
<evidence type="ECO:0000313" key="7">
    <source>
        <dbReference type="Proteomes" id="UP001497383"/>
    </source>
</evidence>
<dbReference type="Gene3D" id="3.90.1030.20">
    <property type="entry name" value="DNA polymerase delta, p66 (Cdc27) subunit, wHTH domain"/>
    <property type="match status" value="1"/>
</dbReference>
<dbReference type="InterPro" id="IPR041913">
    <property type="entry name" value="POLD3_sf"/>
</dbReference>
<feature type="compositionally biased region" description="Polar residues" evidence="5">
    <location>
        <begin position="150"/>
        <end position="160"/>
    </location>
</feature>
<gene>
    <name evidence="6" type="ORF">LODBEIA_P27080</name>
</gene>
<evidence type="ECO:0000256" key="3">
    <source>
        <dbReference type="ARBA" id="ARBA00022705"/>
    </source>
</evidence>
<evidence type="ECO:0000256" key="4">
    <source>
        <dbReference type="ARBA" id="ARBA00023242"/>
    </source>
</evidence>
<keyword evidence="4" id="KW-0539">Nucleus</keyword>
<proteinExistence type="predicted"/>
<evidence type="ECO:0000256" key="5">
    <source>
        <dbReference type="SAM" id="MobiDB-lite"/>
    </source>
</evidence>
<dbReference type="InterPro" id="IPR019038">
    <property type="entry name" value="POLD3"/>
</dbReference>
<organism evidence="6 7">
    <name type="scientific">Lodderomyces beijingensis</name>
    <dbReference type="NCBI Taxonomy" id="1775926"/>
    <lineage>
        <taxon>Eukaryota</taxon>
        <taxon>Fungi</taxon>
        <taxon>Dikarya</taxon>
        <taxon>Ascomycota</taxon>
        <taxon>Saccharomycotina</taxon>
        <taxon>Pichiomycetes</taxon>
        <taxon>Debaryomycetaceae</taxon>
        <taxon>Candida/Lodderomyces clade</taxon>
        <taxon>Lodderomyces</taxon>
    </lineage>
</organism>
<keyword evidence="7" id="KW-1185">Reference proteome</keyword>
<feature type="compositionally biased region" description="Basic residues" evidence="5">
    <location>
        <begin position="373"/>
        <end position="391"/>
    </location>
</feature>
<feature type="compositionally biased region" description="Acidic residues" evidence="5">
    <location>
        <begin position="356"/>
        <end position="369"/>
    </location>
</feature>
<name>A0ABP0ZK12_9ASCO</name>